<feature type="region of interest" description="Disordered" evidence="1">
    <location>
        <begin position="90"/>
        <end position="130"/>
    </location>
</feature>
<protein>
    <submittedName>
        <fullName evidence="2">Uncharacterized protein</fullName>
    </submittedName>
</protein>
<dbReference type="EMBL" id="AVOT02064107">
    <property type="protein sequence ID" value="MBW0556596.1"/>
    <property type="molecule type" value="Genomic_DNA"/>
</dbReference>
<feature type="compositionally biased region" description="Polar residues" evidence="1">
    <location>
        <begin position="95"/>
        <end position="104"/>
    </location>
</feature>
<name>A0A9Q3PE40_9BASI</name>
<sequence length="176" mass="19633">MPDPHHEAMILPTNLLNGHEYNTAPLISSSGSDSSLHESRSQDYSRPQVLMSPSPQIPFNLHYGYKVKHVECMSRLVEHLHLGFSTPASRGSIVTAENSGTQAGTGEKAEKTKEKKNGKRHKRSKCKGNSDTNPKFTNICTYIKDQDNYDQLFGKRTKTSIGYRMNTRAGVYGVFS</sequence>
<keyword evidence="3" id="KW-1185">Reference proteome</keyword>
<organism evidence="2 3">
    <name type="scientific">Austropuccinia psidii MF-1</name>
    <dbReference type="NCBI Taxonomy" id="1389203"/>
    <lineage>
        <taxon>Eukaryota</taxon>
        <taxon>Fungi</taxon>
        <taxon>Dikarya</taxon>
        <taxon>Basidiomycota</taxon>
        <taxon>Pucciniomycotina</taxon>
        <taxon>Pucciniomycetes</taxon>
        <taxon>Pucciniales</taxon>
        <taxon>Sphaerophragmiaceae</taxon>
        <taxon>Austropuccinia</taxon>
    </lineage>
</organism>
<dbReference type="AlphaFoldDB" id="A0A9Q3PE40"/>
<gene>
    <name evidence="2" type="ORF">O181_096311</name>
</gene>
<evidence type="ECO:0000256" key="1">
    <source>
        <dbReference type="SAM" id="MobiDB-lite"/>
    </source>
</evidence>
<dbReference type="Proteomes" id="UP000765509">
    <property type="component" value="Unassembled WGS sequence"/>
</dbReference>
<accession>A0A9Q3PE40</accession>
<evidence type="ECO:0000313" key="3">
    <source>
        <dbReference type="Proteomes" id="UP000765509"/>
    </source>
</evidence>
<comment type="caution">
    <text evidence="2">The sequence shown here is derived from an EMBL/GenBank/DDBJ whole genome shotgun (WGS) entry which is preliminary data.</text>
</comment>
<feature type="compositionally biased region" description="Basic residues" evidence="1">
    <location>
        <begin position="116"/>
        <end position="126"/>
    </location>
</feature>
<feature type="region of interest" description="Disordered" evidence="1">
    <location>
        <begin position="22"/>
        <end position="55"/>
    </location>
</feature>
<proteinExistence type="predicted"/>
<evidence type="ECO:0000313" key="2">
    <source>
        <dbReference type="EMBL" id="MBW0556596.1"/>
    </source>
</evidence>
<reference evidence="2" key="1">
    <citation type="submission" date="2021-03" db="EMBL/GenBank/DDBJ databases">
        <title>Draft genome sequence of rust myrtle Austropuccinia psidii MF-1, a brazilian biotype.</title>
        <authorList>
            <person name="Quecine M.C."/>
            <person name="Pachon D.M.R."/>
            <person name="Bonatelli M.L."/>
            <person name="Correr F.H."/>
            <person name="Franceschini L.M."/>
            <person name="Leite T.F."/>
            <person name="Margarido G.R.A."/>
            <person name="Almeida C.A."/>
            <person name="Ferrarezi J.A."/>
            <person name="Labate C.A."/>
        </authorList>
    </citation>
    <scope>NUCLEOTIDE SEQUENCE</scope>
    <source>
        <strain evidence="2">MF-1</strain>
    </source>
</reference>